<sequence>MDQIKRLIRKGVLQLDRDIQNFEKEYHSTSDKIDQVRKEMEEWRQKRKIIRSK</sequence>
<reference evidence="2 3" key="1">
    <citation type="submission" date="2019-11" db="EMBL/GenBank/DDBJ databases">
        <title>Draft genome sequences of five Paenibacillus species of dairy origin.</title>
        <authorList>
            <person name="Olajide A.M."/>
            <person name="Chen S."/>
            <person name="Lapointe G."/>
        </authorList>
    </citation>
    <scope>NUCLEOTIDE SEQUENCE [LARGE SCALE GENOMIC DNA]</scope>
    <source>
        <strain evidence="2 3">3CS1</strain>
    </source>
</reference>
<comment type="caution">
    <text evidence="2">The sequence shown here is derived from an EMBL/GenBank/DDBJ whole genome shotgun (WGS) entry which is preliminary data.</text>
</comment>
<feature type="coiled-coil region" evidence="1">
    <location>
        <begin position="19"/>
        <end position="53"/>
    </location>
</feature>
<evidence type="ECO:0000313" key="2">
    <source>
        <dbReference type="EMBL" id="MUG68670.1"/>
    </source>
</evidence>
<name>A0ABW9T5S1_9BACL</name>
<evidence type="ECO:0000256" key="1">
    <source>
        <dbReference type="SAM" id="Coils"/>
    </source>
</evidence>
<dbReference type="RefSeq" id="WP_155619036.1">
    <property type="nucleotide sequence ID" value="NZ_WOAA01000031.1"/>
</dbReference>
<gene>
    <name evidence="2" type="ORF">GNP94_22115</name>
</gene>
<proteinExistence type="predicted"/>
<dbReference type="Proteomes" id="UP000435177">
    <property type="component" value="Unassembled WGS sequence"/>
</dbReference>
<keyword evidence="3" id="KW-1185">Reference proteome</keyword>
<organism evidence="2 3">
    <name type="scientific">Paenibacillus campinasensis</name>
    <dbReference type="NCBI Taxonomy" id="66347"/>
    <lineage>
        <taxon>Bacteria</taxon>
        <taxon>Bacillati</taxon>
        <taxon>Bacillota</taxon>
        <taxon>Bacilli</taxon>
        <taxon>Bacillales</taxon>
        <taxon>Paenibacillaceae</taxon>
        <taxon>Paenibacillus</taxon>
    </lineage>
</organism>
<accession>A0ABW9T5S1</accession>
<evidence type="ECO:0008006" key="4">
    <source>
        <dbReference type="Google" id="ProtNLM"/>
    </source>
</evidence>
<dbReference type="EMBL" id="WOAA01000031">
    <property type="protein sequence ID" value="MUG68670.1"/>
    <property type="molecule type" value="Genomic_DNA"/>
</dbReference>
<keyword evidence="1" id="KW-0175">Coiled coil</keyword>
<evidence type="ECO:0000313" key="3">
    <source>
        <dbReference type="Proteomes" id="UP000435177"/>
    </source>
</evidence>
<protein>
    <recommendedName>
        <fullName evidence="4">FbpB family small basic protein</fullName>
    </recommendedName>
</protein>